<dbReference type="InterPro" id="IPR041229">
    <property type="entry name" value="HEPN_Apea"/>
</dbReference>
<sequence>MNNTEYQGFWWLPSNPNESVAGVLTFKPSEIIELKLIGALVGNSGGNQDHVNLPIILGVVERKIITLSDCIRTKFNSSRPGYDSETYRVKFVFIGEHFQDPQEIRFNEVSIQSTYLSDWVNFSPIQELPTIDDTNNLQQFTFIYNKPESIKANIIEGEISVFYGCQNSGKLYDIDFKQLSSISIKVNQFISFEDLYSQYICPILDFLTLATGQPNSVEKIYFPDINNELKSVEMLFFSNSIESKKILSTDDLLFSLADIESDFSLMLQLWFNSYKELESIFNLIFSTEYKPDMYLESKFLNIAQAAESYHRRRCKNQVLTQPEHDARIESILNNTPEEYKKWLNAKLHFSNEPPLLERLMDLLDKTKKVMNPLVKDHAKFAKKVRDTRNYFTHWNTDLQDKAAQGEELFRITQTLLFMLQSCLLMELGCTPERCAELISKNKKYQYAVRNISKTEKSQATRRVQEAE</sequence>
<evidence type="ECO:0000313" key="4">
    <source>
        <dbReference type="Proteomes" id="UP000196521"/>
    </source>
</evidence>
<evidence type="ECO:0000259" key="2">
    <source>
        <dbReference type="Pfam" id="PF18862"/>
    </source>
</evidence>
<gene>
    <name evidence="3" type="ORF">PLAN_MP40003</name>
</gene>
<dbReference type="Proteomes" id="UP000196521">
    <property type="component" value="Unassembled WGS sequence"/>
</dbReference>
<dbReference type="Pfam" id="PF18739">
    <property type="entry name" value="HEPN_Apea"/>
    <property type="match status" value="1"/>
</dbReference>
<dbReference type="EMBL" id="CZCZ02000003">
    <property type="protein sequence ID" value="CAC5339828.1"/>
    <property type="molecule type" value="Genomic_DNA"/>
</dbReference>
<feature type="domain" description="ApeA N-terminal" evidence="2">
    <location>
        <begin position="5"/>
        <end position="268"/>
    </location>
</feature>
<keyword evidence="4" id="KW-1185">Reference proteome</keyword>
<accession>A0A6J7ZCM5</accession>
<organism evidence="3 4">
    <name type="scientific">Planktothrix rubescens CCAP 1459/22</name>
    <dbReference type="NCBI Taxonomy" id="329571"/>
    <lineage>
        <taxon>Bacteria</taxon>
        <taxon>Bacillati</taxon>
        <taxon>Cyanobacteriota</taxon>
        <taxon>Cyanophyceae</taxon>
        <taxon>Oscillatoriophycideae</taxon>
        <taxon>Oscillatoriales</taxon>
        <taxon>Microcoleaceae</taxon>
        <taxon>Planktothrix</taxon>
    </lineage>
</organism>
<comment type="caution">
    <text evidence="3">The sequence shown here is derived from an EMBL/GenBank/DDBJ whole genome shotgun (WGS) entry which is preliminary data.</text>
</comment>
<dbReference type="Pfam" id="PF18862">
    <property type="entry name" value="ApeA_NTD1"/>
    <property type="match status" value="1"/>
</dbReference>
<protein>
    <submittedName>
        <fullName evidence="3">Uncharacterized protein</fullName>
    </submittedName>
</protein>
<dbReference type="InterPro" id="IPR041223">
    <property type="entry name" value="ApeA_NTD"/>
</dbReference>
<evidence type="ECO:0000313" key="3">
    <source>
        <dbReference type="EMBL" id="CAC5339828.1"/>
    </source>
</evidence>
<name>A0A6J7ZCM5_PLARU</name>
<dbReference type="RefSeq" id="WP_026798308.1">
    <property type="nucleotide sequence ID" value="NZ_CZCZ02000003.1"/>
</dbReference>
<reference evidence="3" key="1">
    <citation type="submission" date="2020-05" db="EMBL/GenBank/DDBJ databases">
        <authorList>
            <consortium name="Genoscope - CEA"/>
            <person name="William W."/>
        </authorList>
    </citation>
    <scope>NUCLEOTIDE SEQUENCE [LARGE SCALE GENOMIC DNA]</scope>
    <source>
        <strain evidence="3">PCC 7821</strain>
    </source>
</reference>
<dbReference type="AlphaFoldDB" id="A0A6J7ZCM5"/>
<evidence type="ECO:0000259" key="1">
    <source>
        <dbReference type="Pfam" id="PF18739"/>
    </source>
</evidence>
<proteinExistence type="predicted"/>
<feature type="domain" description="Apea-like HEPN" evidence="1">
    <location>
        <begin position="300"/>
        <end position="431"/>
    </location>
</feature>